<gene>
    <name evidence="10" type="ORF">JCM14722_10430</name>
</gene>
<dbReference type="SMART" id="SM00387">
    <property type="entry name" value="HATPase_c"/>
    <property type="match status" value="1"/>
</dbReference>
<organism evidence="10 11">
    <name type="scientific">Pseudodesulfovibrio portus</name>
    <dbReference type="NCBI Taxonomy" id="231439"/>
    <lineage>
        <taxon>Bacteria</taxon>
        <taxon>Pseudomonadati</taxon>
        <taxon>Thermodesulfobacteriota</taxon>
        <taxon>Desulfovibrionia</taxon>
        <taxon>Desulfovibrionales</taxon>
        <taxon>Desulfovibrionaceae</taxon>
    </lineage>
</organism>
<evidence type="ECO:0000259" key="6">
    <source>
        <dbReference type="PROSITE" id="PS50109"/>
    </source>
</evidence>
<dbReference type="Gene3D" id="3.30.450.20">
    <property type="entry name" value="PAS domain"/>
    <property type="match status" value="2"/>
</dbReference>
<accession>A0ABM8AQ79</accession>
<feature type="domain" description="Response regulatory" evidence="7">
    <location>
        <begin position="589"/>
        <end position="708"/>
    </location>
</feature>
<dbReference type="InterPro" id="IPR000700">
    <property type="entry name" value="PAS-assoc_C"/>
</dbReference>
<feature type="domain" description="PAS" evidence="8">
    <location>
        <begin position="207"/>
        <end position="251"/>
    </location>
</feature>
<dbReference type="InterPro" id="IPR001610">
    <property type="entry name" value="PAC"/>
</dbReference>
<comment type="catalytic activity">
    <reaction evidence="1">
        <text>ATP + protein L-histidine = ADP + protein N-phospho-L-histidine.</text>
        <dbReference type="EC" id="2.7.13.3"/>
    </reaction>
</comment>
<evidence type="ECO:0000313" key="10">
    <source>
        <dbReference type="EMBL" id="BDQ33501.1"/>
    </source>
</evidence>
<dbReference type="PANTHER" id="PTHR45339">
    <property type="entry name" value="HYBRID SIGNAL TRANSDUCTION HISTIDINE KINASE J"/>
    <property type="match status" value="1"/>
</dbReference>
<keyword evidence="3 4" id="KW-0597">Phosphoprotein</keyword>
<dbReference type="Pfam" id="PF00512">
    <property type="entry name" value="HisKA"/>
    <property type="match status" value="1"/>
</dbReference>
<evidence type="ECO:0000256" key="1">
    <source>
        <dbReference type="ARBA" id="ARBA00000085"/>
    </source>
</evidence>
<dbReference type="CDD" id="cd00130">
    <property type="entry name" value="PAS"/>
    <property type="match status" value="1"/>
</dbReference>
<dbReference type="CDD" id="cd17546">
    <property type="entry name" value="REC_hyHK_CKI1_RcsC-like"/>
    <property type="match status" value="1"/>
</dbReference>
<evidence type="ECO:0000256" key="5">
    <source>
        <dbReference type="SAM" id="Phobius"/>
    </source>
</evidence>
<feature type="modified residue" description="4-aspartylphosphate" evidence="4">
    <location>
        <position position="638"/>
    </location>
</feature>
<feature type="transmembrane region" description="Helical" evidence="5">
    <location>
        <begin position="54"/>
        <end position="76"/>
    </location>
</feature>
<dbReference type="SUPFAM" id="SSF52172">
    <property type="entry name" value="CheY-like"/>
    <property type="match status" value="1"/>
</dbReference>
<evidence type="ECO:0000259" key="9">
    <source>
        <dbReference type="PROSITE" id="PS50113"/>
    </source>
</evidence>
<evidence type="ECO:0000256" key="2">
    <source>
        <dbReference type="ARBA" id="ARBA00012438"/>
    </source>
</evidence>
<dbReference type="InterPro" id="IPR011006">
    <property type="entry name" value="CheY-like_superfamily"/>
</dbReference>
<dbReference type="InterPro" id="IPR000014">
    <property type="entry name" value="PAS"/>
</dbReference>
<evidence type="ECO:0000259" key="8">
    <source>
        <dbReference type="PROSITE" id="PS50112"/>
    </source>
</evidence>
<dbReference type="InterPro" id="IPR036097">
    <property type="entry name" value="HisK_dim/P_sf"/>
</dbReference>
<dbReference type="EC" id="2.7.13.3" evidence="2"/>
<dbReference type="PRINTS" id="PR00344">
    <property type="entry name" value="BCTRLSENSOR"/>
</dbReference>
<keyword evidence="5" id="KW-1133">Transmembrane helix</keyword>
<dbReference type="PANTHER" id="PTHR45339:SF5">
    <property type="entry name" value="HISTIDINE KINASE"/>
    <property type="match status" value="1"/>
</dbReference>
<dbReference type="SMART" id="SM00091">
    <property type="entry name" value="PAS"/>
    <property type="match status" value="2"/>
</dbReference>
<dbReference type="PROSITE" id="PS50110">
    <property type="entry name" value="RESPONSE_REGULATORY"/>
    <property type="match status" value="1"/>
</dbReference>
<feature type="domain" description="Histidine kinase" evidence="6">
    <location>
        <begin position="346"/>
        <end position="568"/>
    </location>
</feature>
<evidence type="ECO:0000256" key="3">
    <source>
        <dbReference type="ARBA" id="ARBA00022553"/>
    </source>
</evidence>
<dbReference type="SMART" id="SM00086">
    <property type="entry name" value="PAC"/>
    <property type="match status" value="1"/>
</dbReference>
<keyword evidence="11" id="KW-1185">Reference proteome</keyword>
<dbReference type="NCBIfam" id="TIGR00229">
    <property type="entry name" value="sensory_box"/>
    <property type="match status" value="1"/>
</dbReference>
<sequence length="716" mass="78311">MTDSGCHLQSTWNMNRRIATRTLFFGVAFLAGAAFLTGLSFVQKMATGIDPFRLTTYVVSFLVGGTTGLLVGYFFYILKAANTRLAAAEALQRTLLDTIDVGVFIIDDKTKVIEKVNHHVLDLMGTAEGDVVGKTAPLVICDHGSRESDGPVTAEDKAECILLTPGKAPIPVLRSVKRLNLGGEDKRLETVVSISRQRKAESLLESEAQRRRVLLEKSNDGIVIIDQEHRIIEANEQFAAMLGYSAEEVVGLHTWDYEVNTSRDEILNNFEDLTKINKIFETVHRRKDGSSYDVEVSARGLLAGGVPLILAICRDISDRKRFEAALVEAKQAAESASKVKSEFLANMSHEIRTPINGIMGMLQLMNTTELTEEQHEFIEYALQASNRLIRLLSDILDLTRVESGRMEIVAEPFSPADIMESMLHLFAPAAREQGIELRVQVSPDVPARLNGDAVRTQQILGNLVGNALKFSEAGRVDVDVRPLPIHAEGECRLLFTVSDNGPGIADEQLARVFTPFTQVDGSYRRRFQGAGLGLAICARLLELMNGTMAVDSELGVGSQFYFSIPFKIAEPAASVAGKRMGPVLVTGVKVLLAEDDGTSRLFARRVLEKGGHTVTVVENGEQALDALRAEPFDILLVDIQMPVLDGMETMKALRRGDAGETNRDIPAIALTAHSMAGDKNRFLEAGMNWYVSKPLDSDTLLGAVASVLETDLQDTA</sequence>
<dbReference type="CDD" id="cd00082">
    <property type="entry name" value="HisKA"/>
    <property type="match status" value="1"/>
</dbReference>
<dbReference type="Pfam" id="PF00072">
    <property type="entry name" value="Response_reg"/>
    <property type="match status" value="1"/>
</dbReference>
<dbReference type="InterPro" id="IPR001789">
    <property type="entry name" value="Sig_transdc_resp-reg_receiver"/>
</dbReference>
<feature type="domain" description="PAS" evidence="8">
    <location>
        <begin position="88"/>
        <end position="135"/>
    </location>
</feature>
<feature type="transmembrane region" description="Helical" evidence="5">
    <location>
        <begin position="23"/>
        <end position="42"/>
    </location>
</feature>
<dbReference type="InterPro" id="IPR005467">
    <property type="entry name" value="His_kinase_dom"/>
</dbReference>
<evidence type="ECO:0000259" key="7">
    <source>
        <dbReference type="PROSITE" id="PS50110"/>
    </source>
</evidence>
<dbReference type="InterPro" id="IPR036890">
    <property type="entry name" value="HATPase_C_sf"/>
</dbReference>
<dbReference type="PROSITE" id="PS50112">
    <property type="entry name" value="PAS"/>
    <property type="match status" value="2"/>
</dbReference>
<dbReference type="SUPFAM" id="SSF55874">
    <property type="entry name" value="ATPase domain of HSP90 chaperone/DNA topoisomerase II/histidine kinase"/>
    <property type="match status" value="1"/>
</dbReference>
<reference evidence="10" key="1">
    <citation type="submission" date="2022-08" db="EMBL/GenBank/DDBJ databases">
        <title>Genome Sequence of the sulphate-reducing bacterium, Pseudodesulfovibrio portus JCM14722.</title>
        <authorList>
            <person name="Kondo R."/>
            <person name="Kataoka T."/>
        </authorList>
    </citation>
    <scope>NUCLEOTIDE SEQUENCE</scope>
    <source>
        <strain evidence="10">JCM 14722</strain>
    </source>
</reference>
<dbReference type="InterPro" id="IPR003661">
    <property type="entry name" value="HisK_dim/P_dom"/>
</dbReference>
<dbReference type="SMART" id="SM00448">
    <property type="entry name" value="REC"/>
    <property type="match status" value="1"/>
</dbReference>
<dbReference type="PROSITE" id="PS50109">
    <property type="entry name" value="HIS_KIN"/>
    <property type="match status" value="1"/>
</dbReference>
<dbReference type="SUPFAM" id="SSF47384">
    <property type="entry name" value="Homodimeric domain of signal transducing histidine kinase"/>
    <property type="match status" value="1"/>
</dbReference>
<dbReference type="InterPro" id="IPR003594">
    <property type="entry name" value="HATPase_dom"/>
</dbReference>
<keyword evidence="5" id="KW-0812">Transmembrane</keyword>
<dbReference type="Pfam" id="PF13426">
    <property type="entry name" value="PAS_9"/>
    <property type="match status" value="1"/>
</dbReference>
<dbReference type="Gene3D" id="3.30.565.10">
    <property type="entry name" value="Histidine kinase-like ATPase, C-terminal domain"/>
    <property type="match status" value="1"/>
</dbReference>
<dbReference type="InterPro" id="IPR035965">
    <property type="entry name" value="PAS-like_dom_sf"/>
</dbReference>
<dbReference type="Pfam" id="PF13188">
    <property type="entry name" value="PAS_8"/>
    <property type="match status" value="1"/>
</dbReference>
<protein>
    <recommendedName>
        <fullName evidence="2">histidine kinase</fullName>
        <ecNumber evidence="2">2.7.13.3</ecNumber>
    </recommendedName>
</protein>
<dbReference type="PROSITE" id="PS50113">
    <property type="entry name" value="PAC"/>
    <property type="match status" value="1"/>
</dbReference>
<dbReference type="EMBL" id="AP026708">
    <property type="protein sequence ID" value="BDQ33501.1"/>
    <property type="molecule type" value="Genomic_DNA"/>
</dbReference>
<dbReference type="Gene3D" id="3.40.50.2300">
    <property type="match status" value="1"/>
</dbReference>
<dbReference type="SMART" id="SM00388">
    <property type="entry name" value="HisKA"/>
    <property type="match status" value="1"/>
</dbReference>
<dbReference type="Proteomes" id="UP001061361">
    <property type="component" value="Chromosome"/>
</dbReference>
<evidence type="ECO:0000313" key="11">
    <source>
        <dbReference type="Proteomes" id="UP001061361"/>
    </source>
</evidence>
<feature type="domain" description="PAC" evidence="9">
    <location>
        <begin position="278"/>
        <end position="328"/>
    </location>
</feature>
<dbReference type="CDD" id="cd16922">
    <property type="entry name" value="HATPase_EvgS-ArcB-TorS-like"/>
    <property type="match status" value="1"/>
</dbReference>
<evidence type="ECO:0000256" key="4">
    <source>
        <dbReference type="PROSITE-ProRule" id="PRU00169"/>
    </source>
</evidence>
<dbReference type="SUPFAM" id="SSF55785">
    <property type="entry name" value="PYP-like sensor domain (PAS domain)"/>
    <property type="match status" value="2"/>
</dbReference>
<name>A0ABM8AQ79_9BACT</name>
<dbReference type="InterPro" id="IPR004358">
    <property type="entry name" value="Sig_transdc_His_kin-like_C"/>
</dbReference>
<dbReference type="Gene3D" id="1.10.287.130">
    <property type="match status" value="1"/>
</dbReference>
<proteinExistence type="predicted"/>
<keyword evidence="5" id="KW-0472">Membrane</keyword>
<dbReference type="Pfam" id="PF02518">
    <property type="entry name" value="HATPase_c"/>
    <property type="match status" value="1"/>
</dbReference>